<keyword evidence="15" id="KW-0820">tRNA-binding</keyword>
<keyword evidence="3 15" id="KW-0963">Cytoplasm</keyword>
<dbReference type="GO" id="GO:0000049">
    <property type="term" value="F:tRNA binding"/>
    <property type="evidence" value="ECO:0007669"/>
    <property type="project" value="UniProtKB-KW"/>
</dbReference>
<keyword evidence="2 15" id="KW-1003">Cell membrane</keyword>
<feature type="compositionally biased region" description="Basic residues" evidence="16">
    <location>
        <begin position="671"/>
        <end position="687"/>
    </location>
</feature>
<evidence type="ECO:0000256" key="12">
    <source>
        <dbReference type="ARBA" id="ARBA00022842"/>
    </source>
</evidence>
<dbReference type="GO" id="GO:0006364">
    <property type="term" value="P:rRNA processing"/>
    <property type="evidence" value="ECO:0007669"/>
    <property type="project" value="UniProtKB-UniRule"/>
</dbReference>
<evidence type="ECO:0000256" key="9">
    <source>
        <dbReference type="ARBA" id="ARBA00022730"/>
    </source>
</evidence>
<dbReference type="GO" id="GO:0000287">
    <property type="term" value="F:magnesium ion binding"/>
    <property type="evidence" value="ECO:0007669"/>
    <property type="project" value="UniProtKB-UniRule"/>
</dbReference>
<evidence type="ECO:0000256" key="10">
    <source>
        <dbReference type="ARBA" id="ARBA00022759"/>
    </source>
</evidence>
<evidence type="ECO:0000259" key="17">
    <source>
        <dbReference type="SMART" id="SM00316"/>
    </source>
</evidence>
<dbReference type="RefSeq" id="WP_009542911.1">
    <property type="nucleotide sequence ID" value="NZ_ANHY01000037.1"/>
</dbReference>
<feature type="region of interest" description="Required for zinc-mediated homotetramerization and catalytic activity" evidence="15">
    <location>
        <begin position="454"/>
        <end position="457"/>
    </location>
</feature>
<dbReference type="EC" id="3.1.26.12" evidence="15"/>
<sequence length="906" mass="100661">MVKRMLIDATHSEETRVVVVNGTRLESFDVETSTKKQIKGNIYLAKVIRVEPSLQAAFVDYGGNRHGFLAFSEIHPDYYQIPVADRQALIEEQKAEAAREAAEDDDGDNGDDVEDLGGDEGEEERAPRARSRPARNYKIQEVIKRKQIMLVQVVKEERGNKGAALTTYISLAGRYCVLMPNTARGGGVSRKITNATDRRRLKTIMSDLDVPAGMAVILRTAGSERSKAEIRRDYDYLIRTWNQIRETTMESRAPALIHEEANLIKRSIRDVYSADLEEVLVEGEEGYRLAKDFMKMLTPSHAKKVQRYRDPIMPLFHRYQVDSQLDAMHSPVVQLRSGGYVVINQTEALVAIDVNSGRATKERHIEETAVKTNLEAADEIARQLRLRDLAGLIVIDFIDMEENRNNAAVEKRLKEALKTDRARIQVGRISAFGLLELSRQRLRPSLMETSFHSCPHCGGTGMIRSTESTAVHILRIIEEEGVRQRSSEVTVTVHPSVALYILNYKREALGDIQARYGIHVYIQGDESLIPPDHRMERVKGDRREEVRIAAEAAAAPDEDEAEETPPAAAAPAEAARPARAEAEAEEDEDEKGNGKKRRRRRRRKKRNGDAVEAQEGQGESAGDAAGATEAADRDDEAREEREQREAEAAEASDESRDERGDEDEGEDGDGKRRRRRSRRGGRRRRKSATGEDQDQDQDQDQEHEQREGARPAPVAAEIAEDHPHPSEVEVEVAVSDEDEGGHLTPDVDEEPAPAAGRKPRRRRTRKPETAEATEGAEEEAARAEAREAMAEAAEADADSDSAGRTVHVHVTSEPVKPRTGWWDAMPQPAQPAETTATVTAEPEPRPEPEPEAPSEPVAETTAPAPEPAEEEAAEEEAPAPATAAASTPEPEDLPVKPRRGWWEIGG</sequence>
<keyword evidence="11 15" id="KW-0378">Hydrolase</keyword>
<comment type="similarity">
    <text evidence="1">Belongs to the RNase E/G family. RNase G subfamily.</text>
</comment>
<reference evidence="18 19" key="1">
    <citation type="journal article" date="2013" name="Genome Announc.">
        <title>Draft Genome Sequence of an Alphaproteobacterium, Caenispirillum salinarum AK4(T), Isolated from a Solar Saltern.</title>
        <authorList>
            <person name="Khatri I."/>
            <person name="Singh A."/>
            <person name="Korpole S."/>
            <person name="Pinnaka A.K."/>
            <person name="Subramanian S."/>
        </authorList>
    </citation>
    <scope>NUCLEOTIDE SEQUENCE [LARGE SCALE GENOMIC DNA]</scope>
    <source>
        <strain evidence="18 19">AK4</strain>
    </source>
</reference>
<comment type="caution">
    <text evidence="18">The sequence shown here is derived from an EMBL/GenBank/DDBJ whole genome shotgun (WGS) entry which is preliminary data.</text>
</comment>
<evidence type="ECO:0000256" key="2">
    <source>
        <dbReference type="ARBA" id="ARBA00022475"/>
    </source>
</evidence>
<evidence type="ECO:0000256" key="6">
    <source>
        <dbReference type="ARBA" id="ARBA00022694"/>
    </source>
</evidence>
<comment type="similarity">
    <text evidence="15">Belongs to the RNase E/G family. RNase E subfamily.</text>
</comment>
<keyword evidence="9 15" id="KW-0699">rRNA-binding</keyword>
<comment type="cofactor">
    <cofactor evidence="15">
        <name>Zn(2+)</name>
        <dbReference type="ChEBI" id="CHEBI:29105"/>
    </cofactor>
    <text evidence="15">Binds 2 Zn(2+) ions per homotetramer.</text>
</comment>
<dbReference type="Proteomes" id="UP000009881">
    <property type="component" value="Unassembled WGS sequence"/>
</dbReference>
<keyword evidence="19" id="KW-1185">Reference proteome</keyword>
<keyword evidence="5 15" id="KW-0698">rRNA processing</keyword>
<evidence type="ECO:0000256" key="4">
    <source>
        <dbReference type="ARBA" id="ARBA00022519"/>
    </source>
</evidence>
<evidence type="ECO:0000256" key="7">
    <source>
        <dbReference type="ARBA" id="ARBA00022722"/>
    </source>
</evidence>
<feature type="compositionally biased region" description="Basic and acidic residues" evidence="16">
    <location>
        <begin position="779"/>
        <end position="789"/>
    </location>
</feature>
<dbReference type="InterPro" id="IPR012340">
    <property type="entry name" value="NA-bd_OB-fold"/>
</dbReference>
<evidence type="ECO:0000256" key="3">
    <source>
        <dbReference type="ARBA" id="ARBA00022490"/>
    </source>
</evidence>
<keyword evidence="15" id="KW-0862">Zinc</keyword>
<dbReference type="NCBIfam" id="TIGR00757">
    <property type="entry name" value="RNaseEG"/>
    <property type="match status" value="1"/>
</dbReference>
<dbReference type="Pfam" id="PF10150">
    <property type="entry name" value="RNase_E_G"/>
    <property type="match status" value="1"/>
</dbReference>
<dbReference type="SUPFAM" id="SSF50249">
    <property type="entry name" value="Nucleic acid-binding proteins"/>
    <property type="match status" value="1"/>
</dbReference>
<dbReference type="GO" id="GO:0009898">
    <property type="term" value="C:cytoplasmic side of plasma membrane"/>
    <property type="evidence" value="ECO:0007669"/>
    <property type="project" value="UniProtKB-UniRule"/>
</dbReference>
<dbReference type="GO" id="GO:0008270">
    <property type="term" value="F:zinc ion binding"/>
    <property type="evidence" value="ECO:0007669"/>
    <property type="project" value="UniProtKB-UniRule"/>
</dbReference>
<name>K9GM90_9PROT</name>
<feature type="compositionally biased region" description="Basic and acidic residues" evidence="16">
    <location>
        <begin position="700"/>
        <end position="709"/>
    </location>
</feature>
<dbReference type="CDD" id="cd04453">
    <property type="entry name" value="S1_RNase_E"/>
    <property type="match status" value="1"/>
</dbReference>
<keyword evidence="12 15" id="KW-0460">Magnesium</keyword>
<dbReference type="GO" id="GO:0006402">
    <property type="term" value="P:mRNA catabolic process"/>
    <property type="evidence" value="ECO:0007669"/>
    <property type="project" value="UniProtKB-UniRule"/>
</dbReference>
<protein>
    <recommendedName>
        <fullName evidence="15">Ribonuclease E</fullName>
        <shortName evidence="15">RNase E</shortName>
        <ecNumber evidence="15">3.1.26.12</ecNumber>
    </recommendedName>
</protein>
<dbReference type="eggNOG" id="COG1530">
    <property type="taxonomic scope" value="Bacteria"/>
</dbReference>
<dbReference type="GO" id="GO:0019843">
    <property type="term" value="F:rRNA binding"/>
    <property type="evidence" value="ECO:0007669"/>
    <property type="project" value="UniProtKB-KW"/>
</dbReference>
<feature type="binding site" evidence="15">
    <location>
        <position position="454"/>
    </location>
    <ligand>
        <name>Zn(2+)</name>
        <dbReference type="ChEBI" id="CHEBI:29105"/>
        <note>ligand shared between dimeric partners</note>
    </ligand>
</feature>
<dbReference type="InterPro" id="IPR004659">
    <property type="entry name" value="RNase_E/G"/>
</dbReference>
<evidence type="ECO:0000256" key="5">
    <source>
        <dbReference type="ARBA" id="ARBA00022552"/>
    </source>
</evidence>
<dbReference type="AlphaFoldDB" id="K9GM90"/>
<feature type="compositionally biased region" description="Acidic residues" evidence="16">
    <location>
        <begin position="867"/>
        <end position="877"/>
    </location>
</feature>
<dbReference type="HAMAP" id="MF_00970">
    <property type="entry name" value="RNase_E"/>
    <property type="match status" value="1"/>
</dbReference>
<keyword evidence="7 15" id="KW-0540">Nuclease</keyword>
<dbReference type="GO" id="GO:0008995">
    <property type="term" value="F:ribonuclease E activity"/>
    <property type="evidence" value="ECO:0007669"/>
    <property type="project" value="UniProtKB-EC"/>
</dbReference>
<keyword evidence="6 15" id="KW-0819">tRNA processing</keyword>
<keyword evidence="8 15" id="KW-0479">Metal-binding</keyword>
<feature type="region of interest" description="Disordered" evidence="16">
    <location>
        <begin position="552"/>
        <end position="906"/>
    </location>
</feature>
<feature type="domain" description="S1 motif" evidence="17">
    <location>
        <begin position="38"/>
        <end position="168"/>
    </location>
</feature>
<gene>
    <name evidence="15" type="primary">rne</name>
    <name evidence="18" type="ORF">C882_2920</name>
</gene>
<feature type="compositionally biased region" description="Acidic residues" evidence="16">
    <location>
        <begin position="728"/>
        <end position="739"/>
    </location>
</feature>
<evidence type="ECO:0000256" key="16">
    <source>
        <dbReference type="SAM" id="MobiDB-lite"/>
    </source>
</evidence>
<comment type="catalytic activity">
    <reaction evidence="15">
        <text>Endonucleolytic cleavage of single-stranded RNA in A- and U-rich regions.</text>
        <dbReference type="EC" id="3.1.26.12"/>
    </reaction>
</comment>
<evidence type="ECO:0000256" key="13">
    <source>
        <dbReference type="ARBA" id="ARBA00022884"/>
    </source>
</evidence>
<feature type="binding site" evidence="15">
    <location>
        <position position="457"/>
    </location>
    <ligand>
        <name>Zn(2+)</name>
        <dbReference type="ChEBI" id="CHEBI:29105"/>
        <note>ligand shared between dimeric partners</note>
    </ligand>
</feature>
<feature type="compositionally biased region" description="Low complexity" evidence="16">
    <location>
        <begin position="618"/>
        <end position="629"/>
    </location>
</feature>
<feature type="binding site" evidence="15">
    <location>
        <position position="353"/>
    </location>
    <ligand>
        <name>Mg(2+)</name>
        <dbReference type="ChEBI" id="CHEBI:18420"/>
        <note>catalytic</note>
    </ligand>
</feature>
<dbReference type="InterPro" id="IPR028878">
    <property type="entry name" value="RNase_E"/>
</dbReference>
<keyword evidence="13 15" id="KW-0694">RNA-binding</keyword>
<comment type="cofactor">
    <cofactor evidence="15">
        <name>Mg(2+)</name>
        <dbReference type="ChEBI" id="CHEBI:18420"/>
    </cofactor>
    <text evidence="15">Binds 1 Mg(2+) ion per subunit.</text>
</comment>
<evidence type="ECO:0000313" key="19">
    <source>
        <dbReference type="Proteomes" id="UP000009881"/>
    </source>
</evidence>
<evidence type="ECO:0000256" key="8">
    <source>
        <dbReference type="ARBA" id="ARBA00022723"/>
    </source>
</evidence>
<dbReference type="Gene3D" id="3.40.1260.20">
    <property type="entry name" value="Ribonuclease E, catalytic domain"/>
    <property type="match status" value="1"/>
</dbReference>
<keyword evidence="10 15" id="KW-0255">Endonuclease</keyword>
<feature type="compositionally biased region" description="Low complexity" evidence="16">
    <location>
        <begin position="854"/>
        <end position="863"/>
    </location>
</feature>
<accession>K9GM90</accession>
<evidence type="ECO:0000256" key="14">
    <source>
        <dbReference type="ARBA" id="ARBA00023136"/>
    </source>
</evidence>
<dbReference type="Gene3D" id="2.40.50.140">
    <property type="entry name" value="Nucleic acid-binding proteins"/>
    <property type="match status" value="1"/>
</dbReference>
<dbReference type="PANTHER" id="PTHR30001:SF1">
    <property type="entry name" value="RIBONUCLEASE E_G-LIKE PROTEIN, CHLOROPLASTIC"/>
    <property type="match status" value="1"/>
</dbReference>
<feature type="binding site" evidence="15">
    <location>
        <position position="396"/>
    </location>
    <ligand>
        <name>Mg(2+)</name>
        <dbReference type="ChEBI" id="CHEBI:18420"/>
        <note>catalytic</note>
    </ligand>
</feature>
<dbReference type="InterPro" id="IPR003029">
    <property type="entry name" value="S1_domain"/>
</dbReference>
<feature type="compositionally biased region" description="Basic residues" evidence="16">
    <location>
        <begin position="594"/>
        <end position="606"/>
    </location>
</feature>
<feature type="compositionally biased region" description="Basic and acidic residues" evidence="16">
    <location>
        <begin position="635"/>
        <end position="659"/>
    </location>
</feature>
<feature type="compositionally biased region" description="Acidic residues" evidence="16">
    <location>
        <begin position="102"/>
        <end position="123"/>
    </location>
</feature>
<dbReference type="Pfam" id="PF20833">
    <property type="entry name" value="RNase_E_G_Thio"/>
    <property type="match status" value="1"/>
</dbReference>
<keyword evidence="4 15" id="KW-0997">Cell inner membrane</keyword>
<dbReference type="STRING" id="1238182.C882_2920"/>
<dbReference type="PATRIC" id="fig|1238182.3.peg.4471"/>
<evidence type="ECO:0000256" key="11">
    <source>
        <dbReference type="ARBA" id="ARBA00022801"/>
    </source>
</evidence>
<feature type="compositionally biased region" description="Low complexity" evidence="16">
    <location>
        <begin position="564"/>
        <end position="575"/>
    </location>
</feature>
<dbReference type="GO" id="GO:0008033">
    <property type="term" value="P:tRNA processing"/>
    <property type="evidence" value="ECO:0007669"/>
    <property type="project" value="UniProtKB-UniRule"/>
</dbReference>
<dbReference type="GO" id="GO:0005737">
    <property type="term" value="C:cytoplasm"/>
    <property type="evidence" value="ECO:0007669"/>
    <property type="project" value="UniProtKB-SubCell"/>
</dbReference>
<comment type="subcellular location">
    <subcellularLocation>
        <location evidence="15">Cytoplasm</location>
    </subcellularLocation>
    <subcellularLocation>
        <location evidence="15">Cell inner membrane</location>
        <topology evidence="15">Peripheral membrane protein</topology>
        <orientation evidence="15">Cytoplasmic side</orientation>
    </subcellularLocation>
</comment>
<evidence type="ECO:0000313" key="18">
    <source>
        <dbReference type="EMBL" id="EKV26152.1"/>
    </source>
</evidence>
<evidence type="ECO:0000256" key="1">
    <source>
        <dbReference type="ARBA" id="ARBA00005663"/>
    </source>
</evidence>
<comment type="function">
    <text evidence="15">Endoribonuclease that plays a central role in RNA processing and decay. Required for the maturation of 5S and 16S rRNAs and the majority of tRNAs. Also involved in the degradation of most mRNAs.</text>
</comment>
<dbReference type="SMART" id="SM00316">
    <property type="entry name" value="S1"/>
    <property type="match status" value="1"/>
</dbReference>
<comment type="subunit">
    <text evidence="15">Homotetramer formed by a dimer of dimers.</text>
</comment>
<dbReference type="PANTHER" id="PTHR30001">
    <property type="entry name" value="RIBONUCLEASE"/>
    <property type="match status" value="1"/>
</dbReference>
<proteinExistence type="inferred from homology"/>
<feature type="region of interest" description="Disordered" evidence="16">
    <location>
        <begin position="94"/>
        <end position="134"/>
    </location>
</feature>
<feature type="compositionally biased region" description="Low complexity" evidence="16">
    <location>
        <begin position="878"/>
        <end position="888"/>
    </location>
</feature>
<keyword evidence="14 15" id="KW-0472">Membrane</keyword>
<dbReference type="OrthoDB" id="9804278at2"/>
<organism evidence="18 19">
    <name type="scientific">Caenispirillum salinarum AK4</name>
    <dbReference type="NCBI Taxonomy" id="1238182"/>
    <lineage>
        <taxon>Bacteria</taxon>
        <taxon>Pseudomonadati</taxon>
        <taxon>Pseudomonadota</taxon>
        <taxon>Alphaproteobacteria</taxon>
        <taxon>Rhodospirillales</taxon>
        <taxon>Novispirillaceae</taxon>
        <taxon>Caenispirillum</taxon>
    </lineage>
</organism>
<dbReference type="InterPro" id="IPR048583">
    <property type="entry name" value="RNase_E_G_thioredoxin-like"/>
</dbReference>
<feature type="compositionally biased region" description="Low complexity" evidence="16">
    <location>
        <begin position="826"/>
        <end position="841"/>
    </location>
</feature>
<evidence type="ECO:0000256" key="15">
    <source>
        <dbReference type="HAMAP-Rule" id="MF_00970"/>
    </source>
</evidence>
<dbReference type="EMBL" id="ANHY01000037">
    <property type="protein sequence ID" value="EKV26152.1"/>
    <property type="molecule type" value="Genomic_DNA"/>
</dbReference>
<dbReference type="InterPro" id="IPR019307">
    <property type="entry name" value="RNA-bd_AU-1/RNase_E/G"/>
</dbReference>